<gene>
    <name evidence="2" type="ORF">NLJ89_g1618</name>
</gene>
<dbReference type="SUPFAM" id="SSF56112">
    <property type="entry name" value="Protein kinase-like (PK-like)"/>
    <property type="match status" value="1"/>
</dbReference>
<feature type="region of interest" description="Disordered" evidence="1">
    <location>
        <begin position="262"/>
        <end position="333"/>
    </location>
</feature>
<protein>
    <recommendedName>
        <fullName evidence="4">Protein kinase domain-containing protein</fullName>
    </recommendedName>
</protein>
<dbReference type="InterPro" id="IPR011009">
    <property type="entry name" value="Kinase-like_dom_sf"/>
</dbReference>
<evidence type="ECO:0000256" key="1">
    <source>
        <dbReference type="SAM" id="MobiDB-lite"/>
    </source>
</evidence>
<evidence type="ECO:0000313" key="2">
    <source>
        <dbReference type="EMBL" id="KAJ3515659.1"/>
    </source>
</evidence>
<organism evidence="2 3">
    <name type="scientific">Agrocybe chaxingu</name>
    <dbReference type="NCBI Taxonomy" id="84603"/>
    <lineage>
        <taxon>Eukaryota</taxon>
        <taxon>Fungi</taxon>
        <taxon>Dikarya</taxon>
        <taxon>Basidiomycota</taxon>
        <taxon>Agaricomycotina</taxon>
        <taxon>Agaricomycetes</taxon>
        <taxon>Agaricomycetidae</taxon>
        <taxon>Agaricales</taxon>
        <taxon>Agaricineae</taxon>
        <taxon>Strophariaceae</taxon>
        <taxon>Agrocybe</taxon>
    </lineage>
</organism>
<dbReference type="Gene3D" id="1.10.510.10">
    <property type="entry name" value="Transferase(Phosphotransferase) domain 1"/>
    <property type="match status" value="1"/>
</dbReference>
<accession>A0A9W8TE28</accession>
<dbReference type="EMBL" id="JANKHO010000086">
    <property type="protein sequence ID" value="KAJ3515659.1"/>
    <property type="molecule type" value="Genomic_DNA"/>
</dbReference>
<reference evidence="2" key="1">
    <citation type="submission" date="2022-07" db="EMBL/GenBank/DDBJ databases">
        <title>Genome Sequence of Agrocybe chaxingu.</title>
        <authorList>
            <person name="Buettner E."/>
        </authorList>
    </citation>
    <scope>NUCLEOTIDE SEQUENCE</scope>
    <source>
        <strain evidence="2">MP-N11</strain>
    </source>
</reference>
<dbReference type="Proteomes" id="UP001148786">
    <property type="component" value="Unassembled WGS sequence"/>
</dbReference>
<evidence type="ECO:0000313" key="3">
    <source>
        <dbReference type="Proteomes" id="UP001148786"/>
    </source>
</evidence>
<dbReference type="OrthoDB" id="2931579at2759"/>
<comment type="caution">
    <text evidence="2">The sequence shown here is derived from an EMBL/GenBank/DDBJ whole genome shotgun (WGS) entry which is preliminary data.</text>
</comment>
<proteinExistence type="predicted"/>
<name>A0A9W8TE28_9AGAR</name>
<dbReference type="AlphaFoldDB" id="A0A9W8TE28"/>
<evidence type="ECO:0008006" key="4">
    <source>
        <dbReference type="Google" id="ProtNLM"/>
    </source>
</evidence>
<keyword evidence="3" id="KW-1185">Reference proteome</keyword>
<sequence length="714" mass="79629">MSSQPLFGTGETPTTTLLEHLQEFFSWRLRPIQQATAHTASTSTRKPKWYDLHLSPDLRLSNIVVVPGLAKKLSEVLDDNLAMNKEVFFLPLDGFPDEQERDRQAPHAAVDERSLEVAYRDQTGAFCSLVASVFAFKLQSWLPVFRWATYPAVPQSCGKADGFMVVQDSDVLSDADRADVEMMNEQKLYHPVIWEFKSLTAGSLEVMHAITDLEGSFSWTSCDPGKHYKDCGNKQQHTFTGRPTGPDAPVTEELINRFVSTTSDTSMPSPAQSNPPSGEQILSSSSTARVAPQPVDKGKRRAQEEVRKSARHKKGKSSTGQLKERFKLPTSSKRPTKKAILEIRQKAMHIVQQGWTEAVLNDASFIVFSSGNLEIFGVRQRATRTLYLSAVIQPPVDTNPAHGKLHTALMLAGYQDAIARARLLREISHQPVAEQPILFKQPFMSGSNVKAKKNVATRKATEQVNKALVASLLSMVQLSIRLPAELTQAPYIRSCILLGNMPSDSRTVDPPCSSAIEISLQRSFTERTWEVSLSRPHSVSTELPDVYSDQLVMKIAGLGELTKLQREISTYHELHAIPEIRPYLVNYIGLFDCSSDTEKLFGILMEGRGDTFDTLRKHRRPLKRFTEHRQEFKSALEALHSHGYIHGAISRKHLLMDSEGRTTFISLSTCAKETPETDTNVAGPSTPGNFTVRFAENVTRAAEMEALENWLSAI</sequence>
<feature type="compositionally biased region" description="Polar residues" evidence="1">
    <location>
        <begin position="262"/>
        <end position="288"/>
    </location>
</feature>